<evidence type="ECO:0000313" key="5">
    <source>
        <dbReference type="Proteomes" id="UP000319731"/>
    </source>
</evidence>
<proteinExistence type="predicted"/>
<evidence type="ECO:0000256" key="1">
    <source>
        <dbReference type="SAM" id="SignalP"/>
    </source>
</evidence>
<protein>
    <submittedName>
        <fullName evidence="4">Uncharacterized protein</fullName>
    </submittedName>
</protein>
<dbReference type="Gene3D" id="3.20.20.100">
    <property type="entry name" value="NADP-dependent oxidoreductase domain"/>
    <property type="match status" value="1"/>
</dbReference>
<evidence type="ECO:0000259" key="2">
    <source>
        <dbReference type="Pfam" id="PF00248"/>
    </source>
</evidence>
<dbReference type="InterPro" id="IPR021102">
    <property type="entry name" value="PNGase_A"/>
</dbReference>
<evidence type="ECO:0000259" key="3">
    <source>
        <dbReference type="Pfam" id="PF12222"/>
    </source>
</evidence>
<evidence type="ECO:0000313" key="4">
    <source>
        <dbReference type="EMBL" id="TPX34389.1"/>
    </source>
</evidence>
<feature type="domain" description="NADP-dependent oxidoreductase" evidence="2">
    <location>
        <begin position="600"/>
        <end position="878"/>
    </location>
</feature>
<organism evidence="4 5">
    <name type="scientific">Synchytrium microbalum</name>
    <dbReference type="NCBI Taxonomy" id="1806994"/>
    <lineage>
        <taxon>Eukaryota</taxon>
        <taxon>Fungi</taxon>
        <taxon>Fungi incertae sedis</taxon>
        <taxon>Chytridiomycota</taxon>
        <taxon>Chytridiomycota incertae sedis</taxon>
        <taxon>Chytridiomycetes</taxon>
        <taxon>Synchytriales</taxon>
        <taxon>Synchytriaceae</taxon>
        <taxon>Synchytrium</taxon>
    </lineage>
</organism>
<dbReference type="STRING" id="1806994.A0A507C5L7"/>
<dbReference type="InterPro" id="IPR023210">
    <property type="entry name" value="NADP_OxRdtase_dom"/>
</dbReference>
<feature type="signal peptide" evidence="1">
    <location>
        <begin position="1"/>
        <end position="20"/>
    </location>
</feature>
<dbReference type="SUPFAM" id="SSF51430">
    <property type="entry name" value="NAD(P)-linked oxidoreductase"/>
    <property type="match status" value="1"/>
</dbReference>
<feature type="chain" id="PRO_5021285244" evidence="1">
    <location>
        <begin position="21"/>
        <end position="888"/>
    </location>
</feature>
<dbReference type="Pfam" id="PF00248">
    <property type="entry name" value="Aldo_ket_red"/>
    <property type="match status" value="1"/>
</dbReference>
<gene>
    <name evidence="4" type="ORF">SmJEL517_g02954</name>
</gene>
<keyword evidence="1" id="KW-0732">Signal</keyword>
<dbReference type="EMBL" id="QEAO01000014">
    <property type="protein sequence ID" value="TPX34389.1"/>
    <property type="molecule type" value="Genomic_DNA"/>
</dbReference>
<dbReference type="PANTHER" id="PTHR31104">
    <property type="entry name" value="PEPTIDE-N4-(N-ACETYL-BETA-GLUCOSAMINYL)ASPARAGINE AMIDASE A PROTEIN"/>
    <property type="match status" value="1"/>
</dbReference>
<dbReference type="CDD" id="cd19092">
    <property type="entry name" value="AKR_BsYcsN_EcYdhF-like"/>
    <property type="match status" value="1"/>
</dbReference>
<comment type="caution">
    <text evidence="4">The sequence shown here is derived from an EMBL/GenBank/DDBJ whole genome shotgun (WGS) entry which is preliminary data.</text>
</comment>
<dbReference type="RefSeq" id="XP_031025153.1">
    <property type="nucleotide sequence ID" value="XM_031168882.1"/>
</dbReference>
<dbReference type="Pfam" id="PF12222">
    <property type="entry name" value="PNGaseA"/>
    <property type="match status" value="1"/>
</dbReference>
<sequence>MAHWLRKAAVALLAASSTTIFPNQIDEDTSGHWPFEVTAPIAKPNTPSCSILLAQTSFGNTYGRPFVASYTPQCGGDPQAWSLIVLKYEASGTGRQFDRTSGVWLGGVELLRTTTAEPSPNFTVSWTIEKDVTRFASVFALKNAKLVVALDNIVNDIYTAVLHVNVTATFYATDTQNPPAIVPSLVIPVSASEKSYGWWSMRGEEVSYRLPLVPRNVVKASLEVFISAHGCDEFWYTNIPSSDPECGNGTFKELMVSLDEKLVSVAWPTVTIYTGGINPLLWRPIFSIQASDVPSIVLDLTPYIYILTNNDRHTIGLSIFNANSYWLASGSLQLWTDSSIEVSKGGIIENDIPAPVFIHTFNNITNESKTIAHRNISYSGFLFGSQGLVKTIVRSKLDFDNVVKVKSGFDNVVKDKSGPKVGSSGQQRVLGVNRVSRAEVDDQTVSQSQSIETVVETIGIKKSVESLQRENLLELHVVQTSFEDKSFAIESEIFQSVNLEKLSPNTLISVNTKQQSDGDFFRNATTQKGGGQTTTSQIYDKITDVKGAPRRCYTRSVTATNGSITFDESDNTFKSYSVSENMVVSQVEICHNGPKLSQFVYGTWRLADNGATRDPHLILQRIQKCVELGITSFDLADIYGMYTYEKVFGQALALAGPEFRQRIQLITKCDIVAKSDAFPHVSVKHYDTSFEYIVAAATRSLHELGVSYLDVLLLHRPDVLMDADEVARAFHELKLQGKVLHFGVSNFNRDQFELLQSRLDFPLVTNQIEVSCVEMKHLHDGTLDFMQKIRTCPMVWSPLCGGAIFKSDQPEKIARITEALKSVAAEIGPEATISDVAFAWILTLPSKPIIVLGTNDLARLEQASKVNYKLSRSQFFTIWQASAGRRVL</sequence>
<accession>A0A507C5L7</accession>
<feature type="domain" description="Peptide N-acetyl-beta-D-glucosaminyl asparaginase amidase A N-terminal" evidence="3">
    <location>
        <begin position="45"/>
        <end position="351"/>
    </location>
</feature>
<dbReference type="InterPro" id="IPR056948">
    <property type="entry name" value="PNGaseA_N"/>
</dbReference>
<dbReference type="InterPro" id="IPR036812">
    <property type="entry name" value="NAD(P)_OxRdtase_dom_sf"/>
</dbReference>
<name>A0A507C5L7_9FUNG</name>
<dbReference type="GeneID" id="42004179"/>
<keyword evidence="5" id="KW-1185">Reference proteome</keyword>
<reference evidence="4 5" key="1">
    <citation type="journal article" date="2019" name="Sci. Rep.">
        <title>Comparative genomics of chytrid fungi reveal insights into the obligate biotrophic and pathogenic lifestyle of Synchytrium endobioticum.</title>
        <authorList>
            <person name="van de Vossenberg B.T.L.H."/>
            <person name="Warris S."/>
            <person name="Nguyen H.D.T."/>
            <person name="van Gent-Pelzer M.P.E."/>
            <person name="Joly D.L."/>
            <person name="van de Geest H.C."/>
            <person name="Bonants P.J.M."/>
            <person name="Smith D.S."/>
            <person name="Levesque C.A."/>
            <person name="van der Lee T.A.J."/>
        </authorList>
    </citation>
    <scope>NUCLEOTIDE SEQUENCE [LARGE SCALE GENOMIC DNA]</scope>
    <source>
        <strain evidence="4 5">JEL517</strain>
    </source>
</reference>
<dbReference type="AlphaFoldDB" id="A0A507C5L7"/>
<dbReference type="Proteomes" id="UP000319731">
    <property type="component" value="Unassembled WGS sequence"/>
</dbReference>
<dbReference type="OrthoDB" id="37537at2759"/>